<reference evidence="2 3" key="1">
    <citation type="submission" date="2016-10" db="EMBL/GenBank/DDBJ databases">
        <authorList>
            <person name="de Groot N.N."/>
        </authorList>
    </citation>
    <scope>NUCLEOTIDE SEQUENCE [LARGE SCALE GENOMIC DNA]</scope>
    <source>
        <strain evidence="2 3">RK1</strain>
    </source>
</reference>
<sequence>MTRPIMKGIAVWCALMVVMHILISCNGGEHQADNTDTADSGFAGERMPTDEALIPVGDTTLSGTGLQVSLFSETALSSRYENLYLKVERTDGTPVSGAGVVFSPLMDMGMMSHGAPHAQPVELTNGWYCGSAVFIMPDVEDMGRGWLLNVALSIEGKTDSLTFKLPIMQAAVTRTMTFDAGGEGRFFISLLMPDSVGKGRHKTAFLLHGIDQDAFPAADGYSIQLKTAMPGMGHGSKGNTDALSQGSGKYEGTVDFNMPGLWELHGKLFKDGKQVSTDPIVFKVDVTG</sequence>
<organism evidence="2 3">
    <name type="scientific">Parapedobacter indicus</name>
    <dbReference type="NCBI Taxonomy" id="1477437"/>
    <lineage>
        <taxon>Bacteria</taxon>
        <taxon>Pseudomonadati</taxon>
        <taxon>Bacteroidota</taxon>
        <taxon>Sphingobacteriia</taxon>
        <taxon>Sphingobacteriales</taxon>
        <taxon>Sphingobacteriaceae</taxon>
        <taxon>Parapedobacter</taxon>
    </lineage>
</organism>
<protein>
    <submittedName>
        <fullName evidence="2">YtkA-like</fullName>
    </submittedName>
</protein>
<dbReference type="Pfam" id="PF13115">
    <property type="entry name" value="YtkA"/>
    <property type="match status" value="1"/>
</dbReference>
<dbReference type="STRING" id="1477437.SAMN05444682_107254"/>
<accession>A0A1I3NMR3</accession>
<evidence type="ECO:0000313" key="3">
    <source>
        <dbReference type="Proteomes" id="UP000198670"/>
    </source>
</evidence>
<dbReference type="OrthoDB" id="1065544at2"/>
<dbReference type="PROSITE" id="PS51257">
    <property type="entry name" value="PROKAR_LIPOPROTEIN"/>
    <property type="match status" value="1"/>
</dbReference>
<name>A0A1I3NMR3_9SPHI</name>
<feature type="domain" description="YtkA-like" evidence="1">
    <location>
        <begin position="191"/>
        <end position="264"/>
    </location>
</feature>
<evidence type="ECO:0000313" key="2">
    <source>
        <dbReference type="EMBL" id="SFJ10561.1"/>
    </source>
</evidence>
<dbReference type="EMBL" id="FOQO01000007">
    <property type="protein sequence ID" value="SFJ10561.1"/>
    <property type="molecule type" value="Genomic_DNA"/>
</dbReference>
<evidence type="ECO:0000259" key="1">
    <source>
        <dbReference type="Pfam" id="PF13115"/>
    </source>
</evidence>
<gene>
    <name evidence="2" type="ORF">SAMN05444682_107254</name>
</gene>
<dbReference type="Proteomes" id="UP000198670">
    <property type="component" value="Unassembled WGS sequence"/>
</dbReference>
<dbReference type="AlphaFoldDB" id="A0A1I3NMR3"/>
<dbReference type="InterPro" id="IPR032693">
    <property type="entry name" value="YtkA-like_dom"/>
</dbReference>
<keyword evidence="3" id="KW-1185">Reference proteome</keyword>
<dbReference type="RefSeq" id="WP_090628295.1">
    <property type="nucleotide sequence ID" value="NZ_FOQO01000007.1"/>
</dbReference>
<proteinExistence type="predicted"/>